<gene>
    <name evidence="5" type="primary">deoD</name>
    <name evidence="7" type="ORF">QX51_00055</name>
</gene>
<feature type="binding site" description="in other chain" evidence="5">
    <location>
        <begin position="93"/>
        <end position="96"/>
    </location>
    <ligand>
        <name>phosphate</name>
        <dbReference type="ChEBI" id="CHEBI:43474"/>
        <note>ligand shared between dimeric partners</note>
    </ligand>
</feature>
<feature type="binding site" description="in other chain" evidence="5">
    <location>
        <position position="26"/>
    </location>
    <ligand>
        <name>phosphate</name>
        <dbReference type="ChEBI" id="CHEBI:43474"/>
        <note>ligand shared between dimeric partners</note>
    </ligand>
</feature>
<keyword evidence="3 5" id="KW-0808">Transferase</keyword>
<feature type="domain" description="Nucleoside phosphorylase" evidence="6">
    <location>
        <begin position="22"/>
        <end position="230"/>
    </location>
</feature>
<dbReference type="GO" id="GO:0004850">
    <property type="term" value="F:uridine phosphorylase activity"/>
    <property type="evidence" value="ECO:0007669"/>
    <property type="project" value="UniProtKB-EC"/>
</dbReference>
<keyword evidence="8" id="KW-1185">Reference proteome</keyword>
<sequence length="239" mass="25749">MSKSPVPTPHIGAQVGDIAETVLLPGDPLRAKFIAENFLEDVTEYNTVRGMYGYTGYYKGKRISVQGSGMGIPSIGIYSFELIHFYGVKNLIRIGSAGALSDKLDLYDIVIGMGACTDSNFASQYNLPGTYAPIASYDLVSKAVEVAKEQGTDVHVGNILSSDVFYSDQGFEDLKSWKKMGVMCVEMEAAGLYMNAARAGVNALAILTISDCPLEGKATSSHERQVAFTKMMEIALNLA</sequence>
<dbReference type="EMBL" id="JWHR01000001">
    <property type="protein sequence ID" value="KHS58927.1"/>
    <property type="molecule type" value="Genomic_DNA"/>
</dbReference>
<dbReference type="AlphaFoldDB" id="A0A0B3W941"/>
<dbReference type="NCBIfam" id="TIGR00107">
    <property type="entry name" value="deoD"/>
    <property type="match status" value="1"/>
</dbReference>
<dbReference type="Gene3D" id="3.40.50.1580">
    <property type="entry name" value="Nucleoside phosphorylase domain"/>
    <property type="match status" value="1"/>
</dbReference>
<keyword evidence="2 5" id="KW-0328">Glycosyltransferase</keyword>
<comment type="catalytic activity">
    <reaction evidence="5">
        <text>a purine 2'-deoxy-D-ribonucleoside + phosphate = a purine nucleobase + 2-deoxy-alpha-D-ribose 1-phosphate</text>
        <dbReference type="Rhea" id="RHEA:36431"/>
        <dbReference type="ChEBI" id="CHEBI:26386"/>
        <dbReference type="ChEBI" id="CHEBI:43474"/>
        <dbReference type="ChEBI" id="CHEBI:57259"/>
        <dbReference type="ChEBI" id="CHEBI:142361"/>
        <dbReference type="EC" id="2.4.2.1"/>
    </reaction>
</comment>
<dbReference type="PROSITE" id="PS01232">
    <property type="entry name" value="PNP_UDP_1"/>
    <property type="match status" value="1"/>
</dbReference>
<dbReference type="RefSeq" id="WP_039677851.1">
    <property type="nucleotide sequence ID" value="NZ_JAWGXO010000016.1"/>
</dbReference>
<dbReference type="Pfam" id="PF01048">
    <property type="entry name" value="PNP_UDP_1"/>
    <property type="match status" value="1"/>
</dbReference>
<comment type="similarity">
    <text evidence="1 5">Belongs to the PNP/UDP phosphorylase family.</text>
</comment>
<accession>A0A0B3W941</accession>
<dbReference type="PANTHER" id="PTHR43691:SF11">
    <property type="entry name" value="FI09636P-RELATED"/>
    <property type="match status" value="1"/>
</dbReference>
<feature type="binding site" evidence="5">
    <location>
        <position position="10"/>
    </location>
    <ligand>
        <name>a purine D-ribonucleoside</name>
        <dbReference type="ChEBI" id="CHEBI:142355"/>
        <note>ligand shared between dimeric partners</note>
    </ligand>
</feature>
<evidence type="ECO:0000256" key="3">
    <source>
        <dbReference type="ARBA" id="ARBA00022679"/>
    </source>
</evidence>
<dbReference type="InterPro" id="IPR000845">
    <property type="entry name" value="Nucleoside_phosphorylase_d"/>
</dbReference>
<dbReference type="GO" id="GO:0005829">
    <property type="term" value="C:cytosol"/>
    <property type="evidence" value="ECO:0007669"/>
    <property type="project" value="TreeGrafter"/>
</dbReference>
<dbReference type="STRING" id="1577792.QX51_00055"/>
<feature type="active site" description="Proton donor" evidence="5">
    <location>
        <position position="211"/>
    </location>
</feature>
<name>A0A0B3W941_9FIRM</name>
<dbReference type="PANTHER" id="PTHR43691">
    <property type="entry name" value="URIDINE PHOSPHORYLASE"/>
    <property type="match status" value="1"/>
</dbReference>
<evidence type="ECO:0000256" key="1">
    <source>
        <dbReference type="ARBA" id="ARBA00010456"/>
    </source>
</evidence>
<dbReference type="EC" id="2.4.2.1" evidence="5"/>
<comment type="subunit">
    <text evidence="5">Homohexamer; trimer of homodimers.</text>
</comment>
<organism evidence="7 8">
    <name type="scientific">Terrisporobacter othiniensis</name>
    <dbReference type="NCBI Taxonomy" id="1577792"/>
    <lineage>
        <taxon>Bacteria</taxon>
        <taxon>Bacillati</taxon>
        <taxon>Bacillota</taxon>
        <taxon>Clostridia</taxon>
        <taxon>Peptostreptococcales</taxon>
        <taxon>Peptostreptococcaceae</taxon>
        <taxon>Terrisporobacter</taxon>
    </lineage>
</organism>
<feature type="binding site" description="in other chain" evidence="5">
    <location>
        <begin position="186"/>
        <end position="188"/>
    </location>
    <ligand>
        <name>a purine D-ribonucleoside</name>
        <dbReference type="ChEBI" id="CHEBI:142355"/>
        <note>ligand shared between dimeric partners</note>
    </ligand>
</feature>
<dbReference type="GO" id="GO:0004731">
    <property type="term" value="F:purine-nucleoside phosphorylase activity"/>
    <property type="evidence" value="ECO:0007669"/>
    <property type="project" value="UniProtKB-UniRule"/>
</dbReference>
<reference evidence="7 8" key="1">
    <citation type="submission" date="2014-12" db="EMBL/GenBank/DDBJ databases">
        <title>Draft genome sequence of Terrisporobacter sp. 08-306576, isolated from the blood culture of a bacteremia patient.</title>
        <authorList>
            <person name="Lund L.C."/>
            <person name="Sydenham T.V."/>
            <person name="Hogh S.V."/>
            <person name="Skov M.N."/>
            <person name="Kemp M."/>
            <person name="Justesen U.S."/>
        </authorList>
    </citation>
    <scope>NUCLEOTIDE SEQUENCE [LARGE SCALE GENOMIC DNA]</scope>
    <source>
        <strain evidence="7 8">08-306576</strain>
    </source>
</reference>
<dbReference type="GO" id="GO:0006218">
    <property type="term" value="P:uridine catabolic process"/>
    <property type="evidence" value="ECO:0007669"/>
    <property type="project" value="TreeGrafter"/>
</dbReference>
<evidence type="ECO:0000259" key="6">
    <source>
        <dbReference type="Pfam" id="PF01048"/>
    </source>
</evidence>
<comment type="catalytic activity">
    <reaction evidence="5">
        <text>a purine D-ribonucleoside + phosphate = a purine nucleobase + alpha-D-ribose 1-phosphate</text>
        <dbReference type="Rhea" id="RHEA:19805"/>
        <dbReference type="ChEBI" id="CHEBI:26386"/>
        <dbReference type="ChEBI" id="CHEBI:43474"/>
        <dbReference type="ChEBI" id="CHEBI:57720"/>
        <dbReference type="ChEBI" id="CHEBI:142355"/>
        <dbReference type="EC" id="2.4.2.1"/>
    </reaction>
</comment>
<protein>
    <recommendedName>
        <fullName evidence="5">Purine nucleoside phosphorylase DeoD-type</fullName>
        <shortName evidence="5">PNP</shortName>
        <ecNumber evidence="5">2.4.2.1</ecNumber>
    </recommendedName>
</protein>
<dbReference type="OrthoDB" id="9782889at2"/>
<dbReference type="InterPro" id="IPR035994">
    <property type="entry name" value="Nucleoside_phosphorylase_sf"/>
</dbReference>
<evidence type="ECO:0000256" key="2">
    <source>
        <dbReference type="ARBA" id="ARBA00022676"/>
    </source>
</evidence>
<feature type="binding site" description="in other chain" evidence="5">
    <location>
        <position position="30"/>
    </location>
    <ligand>
        <name>phosphate</name>
        <dbReference type="ChEBI" id="CHEBI:43474"/>
        <note>ligand shared between dimeric partners</note>
    </ligand>
</feature>
<dbReference type="NCBIfam" id="NF004489">
    <property type="entry name" value="PRK05819.1"/>
    <property type="match status" value="1"/>
</dbReference>
<comment type="caution">
    <text evidence="7">The sequence shown here is derived from an EMBL/GenBank/DDBJ whole genome shotgun (WGS) entry which is preliminary data.</text>
</comment>
<feature type="binding site" description="in other chain" evidence="5">
    <location>
        <begin position="210"/>
        <end position="211"/>
    </location>
    <ligand>
        <name>a purine D-ribonucleoside</name>
        <dbReference type="ChEBI" id="CHEBI:142355"/>
        <note>ligand shared between dimeric partners</note>
    </ligand>
</feature>
<evidence type="ECO:0000313" key="7">
    <source>
        <dbReference type="EMBL" id="KHS58927.1"/>
    </source>
</evidence>
<feature type="binding site" evidence="5">
    <location>
        <position position="49"/>
    </location>
    <ligand>
        <name>phosphate</name>
        <dbReference type="ChEBI" id="CHEBI:43474"/>
        <note>ligand shared between dimeric partners</note>
    </ligand>
</feature>
<comment type="function">
    <text evidence="5">Catalyzes the reversible phosphorolytic breakdown of the N-glycosidic bond in the beta-(deoxy)ribonucleoside molecules, with the formation of the corresponding free purine bases and pentose-1-phosphate.</text>
</comment>
<dbReference type="HAMAP" id="MF_01627">
    <property type="entry name" value="Pur_nucleosid_phosp"/>
    <property type="match status" value="1"/>
</dbReference>
<feature type="site" description="Important for catalytic activity" evidence="5">
    <location>
        <position position="224"/>
    </location>
</feature>
<proteinExistence type="inferred from homology"/>
<dbReference type="Proteomes" id="UP000031189">
    <property type="component" value="Unassembled WGS sequence"/>
</dbReference>
<dbReference type="InterPro" id="IPR018016">
    <property type="entry name" value="Nucleoside_phosphorylase_CS"/>
</dbReference>
<dbReference type="SUPFAM" id="SSF53167">
    <property type="entry name" value="Purine and uridine phosphorylases"/>
    <property type="match status" value="1"/>
</dbReference>
<comment type="catalytic activity">
    <reaction evidence="4">
        <text>uridine + phosphate = alpha-D-ribose 1-phosphate + uracil</text>
        <dbReference type="Rhea" id="RHEA:24388"/>
        <dbReference type="ChEBI" id="CHEBI:16704"/>
        <dbReference type="ChEBI" id="CHEBI:17568"/>
        <dbReference type="ChEBI" id="CHEBI:43474"/>
        <dbReference type="ChEBI" id="CHEBI:57720"/>
        <dbReference type="EC" id="2.4.2.3"/>
    </reaction>
</comment>
<evidence type="ECO:0000256" key="5">
    <source>
        <dbReference type="HAMAP-Rule" id="MF_01627"/>
    </source>
</evidence>
<evidence type="ECO:0000313" key="8">
    <source>
        <dbReference type="Proteomes" id="UP000031189"/>
    </source>
</evidence>
<dbReference type="GO" id="GO:0042278">
    <property type="term" value="P:purine nucleoside metabolic process"/>
    <property type="evidence" value="ECO:0007669"/>
    <property type="project" value="UniProtKB-UniRule"/>
</dbReference>
<dbReference type="CDD" id="cd09006">
    <property type="entry name" value="PNP_EcPNPI-like"/>
    <property type="match status" value="1"/>
</dbReference>
<evidence type="ECO:0000256" key="4">
    <source>
        <dbReference type="ARBA" id="ARBA00048447"/>
    </source>
</evidence>
<dbReference type="InterPro" id="IPR004402">
    <property type="entry name" value="DeoD-type"/>
</dbReference>